<dbReference type="PANTHER" id="PTHR33840">
    <property type="match status" value="1"/>
</dbReference>
<dbReference type="PANTHER" id="PTHR33840:SF2">
    <property type="entry name" value="TLE1 PHOSPHOLIPASE DOMAIN-CONTAINING PROTEIN"/>
    <property type="match status" value="1"/>
</dbReference>
<organism evidence="3 4">
    <name type="scientific">Phialemonium atrogriseum</name>
    <dbReference type="NCBI Taxonomy" id="1093897"/>
    <lineage>
        <taxon>Eukaryota</taxon>
        <taxon>Fungi</taxon>
        <taxon>Dikarya</taxon>
        <taxon>Ascomycota</taxon>
        <taxon>Pezizomycotina</taxon>
        <taxon>Sordariomycetes</taxon>
        <taxon>Sordariomycetidae</taxon>
        <taxon>Cephalothecales</taxon>
        <taxon>Cephalothecaceae</taxon>
        <taxon>Phialemonium</taxon>
    </lineage>
</organism>
<protein>
    <recommendedName>
        <fullName evidence="2">T6SS Phospholipase effector Tle1-like catalytic domain-containing protein</fullName>
    </recommendedName>
</protein>
<accession>A0AAJ0C1L2</accession>
<dbReference type="InterPro" id="IPR018712">
    <property type="entry name" value="Tle1-like_cat"/>
</dbReference>
<evidence type="ECO:0000256" key="1">
    <source>
        <dbReference type="SAM" id="MobiDB-lite"/>
    </source>
</evidence>
<feature type="region of interest" description="Disordered" evidence="1">
    <location>
        <begin position="303"/>
        <end position="436"/>
    </location>
</feature>
<feature type="compositionally biased region" description="Basic and acidic residues" evidence="1">
    <location>
        <begin position="327"/>
        <end position="344"/>
    </location>
</feature>
<gene>
    <name evidence="3" type="ORF">QBC33DRAFT_538323</name>
</gene>
<feature type="region of interest" description="Disordered" evidence="1">
    <location>
        <begin position="1"/>
        <end position="56"/>
    </location>
</feature>
<reference evidence="3" key="1">
    <citation type="submission" date="2023-06" db="EMBL/GenBank/DDBJ databases">
        <title>Genome-scale phylogeny and comparative genomics of the fungal order Sordariales.</title>
        <authorList>
            <consortium name="Lawrence Berkeley National Laboratory"/>
            <person name="Hensen N."/>
            <person name="Bonometti L."/>
            <person name="Westerberg I."/>
            <person name="Brannstrom I.O."/>
            <person name="Guillou S."/>
            <person name="Cros-Aarteil S."/>
            <person name="Calhoun S."/>
            <person name="Haridas S."/>
            <person name="Kuo A."/>
            <person name="Mondo S."/>
            <person name="Pangilinan J."/>
            <person name="Riley R."/>
            <person name="Labutti K."/>
            <person name="Andreopoulos B."/>
            <person name="Lipzen A."/>
            <person name="Chen C."/>
            <person name="Yanf M."/>
            <person name="Daum C."/>
            <person name="Ng V."/>
            <person name="Clum A."/>
            <person name="Steindorff A."/>
            <person name="Ohm R."/>
            <person name="Martin F."/>
            <person name="Silar P."/>
            <person name="Natvig D."/>
            <person name="Lalanne C."/>
            <person name="Gautier V."/>
            <person name="Ament-Velasquez S.L."/>
            <person name="Kruys A."/>
            <person name="Hutchinson M.I."/>
            <person name="Powell A.J."/>
            <person name="Barry K."/>
            <person name="Miller A.N."/>
            <person name="Grigoriev I.V."/>
            <person name="Debuchy R."/>
            <person name="Gladieux P."/>
            <person name="Thoren M.H."/>
            <person name="Johannesson H."/>
        </authorList>
    </citation>
    <scope>NUCLEOTIDE SEQUENCE</scope>
    <source>
        <strain evidence="3">8032-3</strain>
    </source>
</reference>
<feature type="domain" description="T6SS Phospholipase effector Tle1-like catalytic" evidence="2">
    <location>
        <begin position="63"/>
        <end position="475"/>
    </location>
</feature>
<dbReference type="RefSeq" id="XP_060283646.1">
    <property type="nucleotide sequence ID" value="XM_060427870.1"/>
</dbReference>
<dbReference type="GeneID" id="85311057"/>
<keyword evidence="4" id="KW-1185">Reference proteome</keyword>
<comment type="caution">
    <text evidence="3">The sequence shown here is derived from an EMBL/GenBank/DDBJ whole genome shotgun (WGS) entry which is preliminary data.</text>
</comment>
<evidence type="ECO:0000313" key="3">
    <source>
        <dbReference type="EMBL" id="KAK1767433.1"/>
    </source>
</evidence>
<sequence length="698" mass="77616">MDPTHLGPDTAEIPHHQHHHHHIESTQEPAFEEEYSTPVPSRPATPSIMGDANAGYEPRRRPRKLILCFDGTGNKFRGDDSDSNILKIYRMLDRTTDDQYHYYQPGIGTYVVSKSLSHTGIRARIKSWYKKAKDSAVGSSFDEHVVGGYRFLMRFYSPGDEIYIFGFSRGSYIARFLAEMLDHVGLLSHGNEEMVSFAWKAFSQWQRRRSVSDGDPRARQKRRDMYNFLRGFRETFSRPVRRIRFLGLFDTVNSVPQFETAWMERSKFPYTARSSARVIRHAVSIDERRAKFRQDLMYQSAAAAAAARRQKAKGKRRGKLTQHMHHHHDDQQRQQQHNGHDNHDGGSSSTTTAKPSGKHHDHPPRGRATLAVPGGDSDSDDCDHPARYTATRSRSRQTRSRSRRGPSSDGGRSQISQPAAPPSDASSDCNSDAESAQDMDEVWFAGGHGDVGGGWEIPPDGKSASHVPLAWMVREAVRAGLSFDMDKVRAMGCADCADELVREDVEAGVGEAEKQKHAAAAAAAIIPDIKVRSPGGGGASPTEEEAAQPPAVDDPTPPSAFHGLMHQAHTARIHDSLCFDGGLGAVAVLSWKVMEYLPFRRMDLQGDGSWRPIRWPLPCGEVRDIPRDARVHGSVVRRMRADDKYRPGNLIIGGGGRGCRVAPPEHGMGEWVCVAEEGDPIGEVWMRKSAVDLTSIKE</sequence>
<feature type="region of interest" description="Disordered" evidence="1">
    <location>
        <begin position="530"/>
        <end position="560"/>
    </location>
</feature>
<feature type="compositionally biased region" description="Basic residues" evidence="1">
    <location>
        <begin position="308"/>
        <end position="326"/>
    </location>
</feature>
<evidence type="ECO:0000313" key="4">
    <source>
        <dbReference type="Proteomes" id="UP001244011"/>
    </source>
</evidence>
<name>A0AAJ0C1L2_9PEZI</name>
<proteinExistence type="predicted"/>
<feature type="compositionally biased region" description="Basic residues" evidence="1">
    <location>
        <begin position="393"/>
        <end position="404"/>
    </location>
</feature>
<dbReference type="EMBL" id="MU839008">
    <property type="protein sequence ID" value="KAK1767433.1"/>
    <property type="molecule type" value="Genomic_DNA"/>
</dbReference>
<dbReference type="Pfam" id="PF09994">
    <property type="entry name" value="T6SS_Tle1-like_cat"/>
    <property type="match status" value="1"/>
</dbReference>
<dbReference type="Proteomes" id="UP001244011">
    <property type="component" value="Unassembled WGS sequence"/>
</dbReference>
<evidence type="ECO:0000259" key="2">
    <source>
        <dbReference type="Pfam" id="PF09994"/>
    </source>
</evidence>
<feature type="compositionally biased region" description="Low complexity" evidence="1">
    <location>
        <begin position="422"/>
        <end position="434"/>
    </location>
</feature>
<dbReference type="AlphaFoldDB" id="A0AAJ0C1L2"/>